<keyword evidence="4" id="KW-0378">Hydrolase</keyword>
<evidence type="ECO:0000256" key="4">
    <source>
        <dbReference type="ARBA" id="ARBA00022801"/>
    </source>
</evidence>
<feature type="region of interest" description="Disordered" evidence="9">
    <location>
        <begin position="1020"/>
        <end position="1210"/>
    </location>
</feature>
<dbReference type="SUPFAM" id="SSF52799">
    <property type="entry name" value="(Phosphotyrosine protein) phosphatases II"/>
    <property type="match status" value="1"/>
</dbReference>
<evidence type="ECO:0000256" key="5">
    <source>
        <dbReference type="ARBA" id="ARBA00022912"/>
    </source>
</evidence>
<evidence type="ECO:0000256" key="1">
    <source>
        <dbReference type="ARBA" id="ARBA00004282"/>
    </source>
</evidence>
<dbReference type="InterPro" id="IPR033929">
    <property type="entry name" value="Tensin_PTB"/>
</dbReference>
<evidence type="ECO:0000256" key="8">
    <source>
        <dbReference type="PROSITE-ProRule" id="PRU00191"/>
    </source>
</evidence>
<evidence type="ECO:0000313" key="13">
    <source>
        <dbReference type="Proteomes" id="UP000504606"/>
    </source>
</evidence>
<feature type="compositionally biased region" description="Gly residues" evidence="9">
    <location>
        <begin position="186"/>
        <end position="206"/>
    </location>
</feature>
<feature type="compositionally biased region" description="Pro residues" evidence="9">
    <location>
        <begin position="563"/>
        <end position="576"/>
    </location>
</feature>
<dbReference type="Gene3D" id="3.30.505.10">
    <property type="entry name" value="SH2 domain"/>
    <property type="match status" value="1"/>
</dbReference>
<dbReference type="CDD" id="cd01213">
    <property type="entry name" value="PTB_tensin"/>
    <property type="match status" value="1"/>
</dbReference>
<name>A0A9C6WXT1_FRAOC</name>
<dbReference type="GO" id="GO:0004721">
    <property type="term" value="F:phosphoprotein phosphatase activity"/>
    <property type="evidence" value="ECO:0007669"/>
    <property type="project" value="UniProtKB-KW"/>
</dbReference>
<accession>A0A9C6WXT1</accession>
<feature type="compositionally biased region" description="Basic and acidic residues" evidence="9">
    <location>
        <begin position="1051"/>
        <end position="1097"/>
    </location>
</feature>
<dbReference type="SUPFAM" id="SSF55550">
    <property type="entry name" value="SH2 domain"/>
    <property type="match status" value="1"/>
</dbReference>
<feature type="compositionally biased region" description="Pro residues" evidence="9">
    <location>
        <begin position="772"/>
        <end position="787"/>
    </location>
</feature>
<evidence type="ECO:0000256" key="9">
    <source>
        <dbReference type="SAM" id="MobiDB-lite"/>
    </source>
</evidence>
<comment type="subcellular location">
    <subcellularLocation>
        <location evidence="1">Cell junction</location>
    </subcellularLocation>
</comment>
<dbReference type="InterPro" id="IPR013625">
    <property type="entry name" value="PTB"/>
</dbReference>
<dbReference type="InterPro" id="IPR029023">
    <property type="entry name" value="Tensin_phosphatase"/>
</dbReference>
<dbReference type="PANTHER" id="PTHR45734">
    <property type="entry name" value="TENSIN"/>
    <property type="match status" value="1"/>
</dbReference>
<feature type="compositionally biased region" description="Polar residues" evidence="9">
    <location>
        <begin position="886"/>
        <end position="917"/>
    </location>
</feature>
<dbReference type="SMART" id="SM00462">
    <property type="entry name" value="PTB"/>
    <property type="match status" value="1"/>
</dbReference>
<evidence type="ECO:0000259" key="12">
    <source>
        <dbReference type="PROSITE" id="PS51182"/>
    </source>
</evidence>
<keyword evidence="13" id="KW-1185">Reference proteome</keyword>
<feature type="region of interest" description="Disordered" evidence="9">
    <location>
        <begin position="970"/>
        <end position="996"/>
    </location>
</feature>
<feature type="region of interest" description="Disordered" evidence="9">
    <location>
        <begin position="561"/>
        <end position="622"/>
    </location>
</feature>
<dbReference type="Pfam" id="PF08416">
    <property type="entry name" value="PTB"/>
    <property type="match status" value="1"/>
</dbReference>
<dbReference type="InterPro" id="IPR014020">
    <property type="entry name" value="Tensin_C2-dom"/>
</dbReference>
<feature type="compositionally biased region" description="Low complexity" evidence="9">
    <location>
        <begin position="840"/>
        <end position="862"/>
    </location>
</feature>
<feature type="compositionally biased region" description="Low complexity" evidence="9">
    <location>
        <begin position="647"/>
        <end position="658"/>
    </location>
</feature>
<dbReference type="CDD" id="cd09927">
    <property type="entry name" value="SH2_Tensin_like"/>
    <property type="match status" value="1"/>
</dbReference>
<dbReference type="InterPro" id="IPR035892">
    <property type="entry name" value="C2_domain_sf"/>
</dbReference>
<evidence type="ECO:0000259" key="10">
    <source>
        <dbReference type="PROSITE" id="PS50001"/>
    </source>
</evidence>
<keyword evidence="6" id="KW-0965">Cell junction</keyword>
<comment type="similarity">
    <text evidence="2">Belongs to the PTEN phosphatase protein family.</text>
</comment>
<dbReference type="RefSeq" id="XP_052125911.1">
    <property type="nucleotide sequence ID" value="XM_052269951.1"/>
</dbReference>
<feature type="compositionally biased region" description="Low complexity" evidence="9">
    <location>
        <begin position="171"/>
        <end position="185"/>
    </location>
</feature>
<evidence type="ECO:0000259" key="11">
    <source>
        <dbReference type="PROSITE" id="PS51181"/>
    </source>
</evidence>
<dbReference type="Gene3D" id="3.90.190.10">
    <property type="entry name" value="Protein tyrosine phosphatase superfamily"/>
    <property type="match status" value="1"/>
</dbReference>
<feature type="compositionally biased region" description="Low complexity" evidence="9">
    <location>
        <begin position="705"/>
        <end position="721"/>
    </location>
</feature>
<dbReference type="SMART" id="SM00252">
    <property type="entry name" value="SH2"/>
    <property type="match status" value="1"/>
</dbReference>
<dbReference type="Gene3D" id="2.60.40.1110">
    <property type="match status" value="1"/>
</dbReference>
<dbReference type="Pfam" id="PF10409">
    <property type="entry name" value="PTEN_C2"/>
    <property type="match status" value="1"/>
</dbReference>
<feature type="compositionally biased region" description="Low complexity" evidence="9">
    <location>
        <begin position="788"/>
        <end position="819"/>
    </location>
</feature>
<feature type="domain" description="C2 tensin-type" evidence="12">
    <location>
        <begin position="403"/>
        <end position="563"/>
    </location>
</feature>
<dbReference type="SUPFAM" id="SSF49562">
    <property type="entry name" value="C2 domain (Calcium/lipid-binding domain, CaLB)"/>
    <property type="match status" value="1"/>
</dbReference>
<gene>
    <name evidence="14" type="primary">LOC113217386</name>
</gene>
<dbReference type="InterPro" id="IPR029021">
    <property type="entry name" value="Prot-tyrosine_phosphatase-like"/>
</dbReference>
<evidence type="ECO:0000313" key="14">
    <source>
        <dbReference type="RefSeq" id="XP_052125911.1"/>
    </source>
</evidence>
<dbReference type="InterPro" id="IPR006020">
    <property type="entry name" value="PTB/PI_dom"/>
</dbReference>
<proteinExistence type="inferred from homology"/>
<dbReference type="PROSITE" id="PS51181">
    <property type="entry name" value="PPASE_TENSIN"/>
    <property type="match status" value="1"/>
</dbReference>
<dbReference type="Pfam" id="PF00017">
    <property type="entry name" value="SH2"/>
    <property type="match status" value="1"/>
</dbReference>
<dbReference type="SMART" id="SM01326">
    <property type="entry name" value="PTEN_C2"/>
    <property type="match status" value="1"/>
</dbReference>
<keyword evidence="5" id="KW-0904">Protein phosphatase</keyword>
<dbReference type="SUPFAM" id="SSF50729">
    <property type="entry name" value="PH domain-like"/>
    <property type="match status" value="1"/>
</dbReference>
<protein>
    <submittedName>
        <fullName evidence="14">Tensin isoform X9</fullName>
    </submittedName>
</protein>
<dbReference type="InterPro" id="IPR051484">
    <property type="entry name" value="Tensin_PTEN_phosphatase"/>
</dbReference>
<sequence>MPAGFAIGAPPHGAAPRRPQSLPVPAKKAGVVGGAVAQPPRAGAFPVVGAPAVHPHVPIEVLEEFREVFEEQEELELRRLRTAAMLPRRTQSLLERGERRPAPARPKAELSSRYGDTALSIHRQWQRLQVAAFPTVANSAIVTASEVPYIKETQQKPGAKGKTTTPGQNTSVNNNNISTLPNNNSSGGGGTLGGNGGGGSSSGGGSTLHKSLPSAGTGGSTAVRRAARARPRDAMDLRYVTERIIALWVPGDVGRAAYLQGQQQAANMLRTKHADNYMVFNLSAPRRSLRQHHQSVRELGWPRDLAPPLERLCSICKDMDSWLKGGPRRIAVVHARGSKDRIGVVVAAYMHYSQICGGADQALDRFAMKRFLQDQVEDVDQPSHRRYVDYFSGLLSGSIKINSAPLYLTHVTVLGAPSFEPTHPDGPDPGGGAPGAAGGVAGGCRAFLRVYEGLVPVHTSAVYCVAEDARAFTVNVAAERGRRGLQLRGDVLVKCYHRHYTKKIDPNDPTHYKEAREIVFAAQFHTCAVSDYTLSFTRSELDYACDDLRFPLDGAVELHFSPTPEPRLPSPAPTPAVPTLDSSEDPVTRWDSYEHLSNLGASDDEDGDIMSEHDDELSHTYGPLDGSLYATVGRKQQLQMQQEALRQRQLQHQQQQHIQLHHQRMRALQPAGASPGSEHTISMDSGISSAGNGGSSSAGGGGAGQHAATPGAAASPASSSQRALDDLLNDMLLTVESIPDLKPERGGAAGGGVDLQRQQRGGDSRHYQQRAPPAPTAPTGVCPPPRPARQSSLSPGPVSPLLGAAPGRAPASATAPTTEPELDEIPYHARLDGRPFTYVPGAPQQQQPQQYHQQQPAAAMAPSVTSNGLSSPGLVRKAHANGANGYATSTPSRVSNGTPVGSPGWSSTPREPSSSARFQDDVLSDGPGGRSHLTWLQRQQQKLRERREGLLRSARQPHEARLLSELRSLHSTGQAGAGGRQASRQASRRLDGYTSDTTMFADEDEEDFCRPLHVNTGAAKLNGGLSAPGSPLQRRTAPYNTAHQPYALSRQKSDSSFDRERPFVSVKRGYEQRSKYESPQQREDSYSSWRSEEDRFSRPQTPAFPVQPRTPYSNNGHQFDSAGLPPKSPTTQRRSGSFKHLRRWPSNSSVSSKDRSPSPMSDMQGQGIYMQHSPKSPVGANGGQSSPTVYSMHSRRSSTHSNSEPPQEVAAHHVKFVRDTSRYWYKPNISREDAISLLRESPPGTFVVRDSNSFPGAFGLALKVAVPPATVAQKAAFFSGDASELVRHFLIEPTSRGVKLKGCTNEPVFSSLSALVYQHSIMAMALPCKLLLPDGELGVPGPGATLGGLQARHVSELGSSPSSTTSGSVNSAQQLLAQGAACNVLYLFTTDTESLTGPQAIRRAVQQLFTSRPLPSATVVHFKVSSQGITLTDSKRRLFFRRHYPVSTISHCGLDPDDHRWSQKSPDTGMPISSNRCFGFVARKPASRSDNQCHIFAELEPEQPATAIVNFVSKVMMSGVGQKNVV</sequence>
<evidence type="ECO:0000256" key="7">
    <source>
        <dbReference type="ARBA" id="ARBA00022999"/>
    </source>
</evidence>
<evidence type="ECO:0000256" key="2">
    <source>
        <dbReference type="ARBA" id="ARBA00007881"/>
    </source>
</evidence>
<dbReference type="GO" id="GO:0005925">
    <property type="term" value="C:focal adhesion"/>
    <property type="evidence" value="ECO:0007669"/>
    <property type="project" value="TreeGrafter"/>
</dbReference>
<feature type="region of interest" description="Disordered" evidence="9">
    <location>
        <begin position="1"/>
        <end position="23"/>
    </location>
</feature>
<dbReference type="PROSITE" id="PS50001">
    <property type="entry name" value="SH2"/>
    <property type="match status" value="1"/>
</dbReference>
<dbReference type="Proteomes" id="UP000504606">
    <property type="component" value="Unplaced"/>
</dbReference>
<dbReference type="InterPro" id="IPR011993">
    <property type="entry name" value="PH-like_dom_sf"/>
</dbReference>
<feature type="domain" description="SH2" evidence="10">
    <location>
        <begin position="1224"/>
        <end position="1334"/>
    </location>
</feature>
<feature type="compositionally biased region" description="Gly residues" evidence="9">
    <location>
        <begin position="691"/>
        <end position="704"/>
    </location>
</feature>
<dbReference type="PROSITE" id="PS51182">
    <property type="entry name" value="C2_TENSIN"/>
    <property type="match status" value="1"/>
</dbReference>
<dbReference type="InterPro" id="IPR036860">
    <property type="entry name" value="SH2_dom_sf"/>
</dbReference>
<reference evidence="14" key="1">
    <citation type="submission" date="2025-08" db="UniProtKB">
        <authorList>
            <consortium name="RefSeq"/>
        </authorList>
    </citation>
    <scope>IDENTIFICATION</scope>
    <source>
        <tissue evidence="14">Whole organism</tissue>
    </source>
</reference>
<keyword evidence="7 8" id="KW-0727">SH2 domain</keyword>
<dbReference type="PANTHER" id="PTHR45734:SF10">
    <property type="entry name" value="BLISTERY, ISOFORM A"/>
    <property type="match status" value="1"/>
</dbReference>
<dbReference type="CDD" id="cd14508">
    <property type="entry name" value="PTP_tensin"/>
    <property type="match status" value="1"/>
</dbReference>
<dbReference type="InterPro" id="IPR000980">
    <property type="entry name" value="SH2"/>
</dbReference>
<feature type="domain" description="Phosphatase tensin-type" evidence="11">
    <location>
        <begin position="228"/>
        <end position="398"/>
    </location>
</feature>
<dbReference type="Gene3D" id="2.30.29.30">
    <property type="entry name" value="Pleckstrin-homology domain (PH domain)/Phosphotyrosine-binding domain (PTB)"/>
    <property type="match status" value="1"/>
</dbReference>
<organism evidence="13 14">
    <name type="scientific">Frankliniella occidentalis</name>
    <name type="common">Western flower thrips</name>
    <name type="synonym">Euthrips occidentalis</name>
    <dbReference type="NCBI Taxonomy" id="133901"/>
    <lineage>
        <taxon>Eukaryota</taxon>
        <taxon>Metazoa</taxon>
        <taxon>Ecdysozoa</taxon>
        <taxon>Arthropoda</taxon>
        <taxon>Hexapoda</taxon>
        <taxon>Insecta</taxon>
        <taxon>Pterygota</taxon>
        <taxon>Neoptera</taxon>
        <taxon>Paraneoptera</taxon>
        <taxon>Thysanoptera</taxon>
        <taxon>Terebrantia</taxon>
        <taxon>Thripoidea</taxon>
        <taxon>Thripidae</taxon>
        <taxon>Frankliniella</taxon>
    </lineage>
</organism>
<keyword evidence="3" id="KW-0597">Phosphoprotein</keyword>
<dbReference type="InterPro" id="IPR035012">
    <property type="entry name" value="Tensin-like_SH2"/>
</dbReference>
<dbReference type="GeneID" id="113217386"/>
<evidence type="ECO:0000256" key="3">
    <source>
        <dbReference type="ARBA" id="ARBA00022553"/>
    </source>
</evidence>
<feature type="region of interest" description="Disordered" evidence="9">
    <location>
        <begin position="153"/>
        <end position="230"/>
    </location>
</feature>
<feature type="region of interest" description="Disordered" evidence="9">
    <location>
        <begin position="647"/>
        <end position="721"/>
    </location>
</feature>
<feature type="compositionally biased region" description="Low complexity" evidence="9">
    <location>
        <begin position="1145"/>
        <end position="1161"/>
    </location>
</feature>
<feature type="region of interest" description="Disordered" evidence="9">
    <location>
        <begin position="738"/>
        <end position="941"/>
    </location>
</feature>
<evidence type="ECO:0000256" key="6">
    <source>
        <dbReference type="ARBA" id="ARBA00022949"/>
    </source>
</evidence>